<name>A0A158AB12_9BURK</name>
<dbReference type="EMBL" id="FCOA02000005">
    <property type="protein sequence ID" value="SAK54940.1"/>
    <property type="molecule type" value="Genomic_DNA"/>
</dbReference>
<evidence type="ECO:0000256" key="1">
    <source>
        <dbReference type="ARBA" id="ARBA00010164"/>
    </source>
</evidence>
<dbReference type="InterPro" id="IPR052028">
    <property type="entry name" value="HipA_Ser/Thr_kinase"/>
</dbReference>
<evidence type="ECO:0000313" key="5">
    <source>
        <dbReference type="EMBL" id="SAK54940.1"/>
    </source>
</evidence>
<dbReference type="InterPro" id="IPR012893">
    <property type="entry name" value="HipA-like_C"/>
</dbReference>
<evidence type="ECO:0000313" key="6">
    <source>
        <dbReference type="Proteomes" id="UP000054851"/>
    </source>
</evidence>
<dbReference type="GO" id="GO:0004674">
    <property type="term" value="F:protein serine/threonine kinase activity"/>
    <property type="evidence" value="ECO:0007669"/>
    <property type="project" value="TreeGrafter"/>
</dbReference>
<dbReference type="GO" id="GO:0005829">
    <property type="term" value="C:cytosol"/>
    <property type="evidence" value="ECO:0007669"/>
    <property type="project" value="TreeGrafter"/>
</dbReference>
<comment type="caution">
    <text evidence="5">The sequence shown here is derived from an EMBL/GenBank/DDBJ whole genome shotgun (WGS) entry which is preliminary data.</text>
</comment>
<dbReference type="PANTHER" id="PTHR37419">
    <property type="entry name" value="SERINE/THREONINE-PROTEIN KINASE TOXIN HIPA"/>
    <property type="match status" value="1"/>
</dbReference>
<organism evidence="5 6">
    <name type="scientific">Caballeronia hypogeia</name>
    <dbReference type="NCBI Taxonomy" id="1777140"/>
    <lineage>
        <taxon>Bacteria</taxon>
        <taxon>Pseudomonadati</taxon>
        <taxon>Pseudomonadota</taxon>
        <taxon>Betaproteobacteria</taxon>
        <taxon>Burkholderiales</taxon>
        <taxon>Burkholderiaceae</taxon>
        <taxon>Caballeronia</taxon>
    </lineage>
</organism>
<feature type="domain" description="HipA-like C-terminal" evidence="4">
    <location>
        <begin position="158"/>
        <end position="396"/>
    </location>
</feature>
<dbReference type="Pfam" id="PF07804">
    <property type="entry name" value="HipA_C"/>
    <property type="match status" value="1"/>
</dbReference>
<dbReference type="PANTHER" id="PTHR37419:SF8">
    <property type="entry name" value="TOXIN YJJJ"/>
    <property type="match status" value="1"/>
</dbReference>
<keyword evidence="6" id="KW-1185">Reference proteome</keyword>
<comment type="similarity">
    <text evidence="1">Belongs to the HipA Ser/Thr kinase family.</text>
</comment>
<dbReference type="OrthoDB" id="9805913at2"/>
<accession>A0A158AB12</accession>
<dbReference type="STRING" id="1777140.AWB79_02135"/>
<dbReference type="Gene3D" id="1.10.1070.20">
    <property type="match status" value="1"/>
</dbReference>
<keyword evidence="2" id="KW-0808">Transferase</keyword>
<evidence type="ECO:0000256" key="3">
    <source>
        <dbReference type="ARBA" id="ARBA00022777"/>
    </source>
</evidence>
<reference evidence="5" key="1">
    <citation type="submission" date="2016-01" db="EMBL/GenBank/DDBJ databases">
        <authorList>
            <person name="Peeters C."/>
        </authorList>
    </citation>
    <scope>NUCLEOTIDE SEQUENCE</scope>
    <source>
        <strain evidence="5">LMG 29322</strain>
    </source>
</reference>
<evidence type="ECO:0000256" key="2">
    <source>
        <dbReference type="ARBA" id="ARBA00022679"/>
    </source>
</evidence>
<keyword evidence="3" id="KW-0418">Kinase</keyword>
<evidence type="ECO:0000259" key="4">
    <source>
        <dbReference type="Pfam" id="PF07804"/>
    </source>
</evidence>
<sequence length="434" mass="47963">MPPTAQTRLRLALTEDVPDLVSSNFEYDRTYLTRSTASDVDPVSLRLGNRKDIAGKVQRPANPLPYFGAIPTPDAWGRRIIEAKLGAPLNGLPESQYLLHAGSVRVGALDVRSDASAPPLVAKDSWDTLPDLVEAVDLIERGQPVPPGLGNIYVQGASLGGARPKASVRDEHGTLHVAKLSSRSDRFDVPAVEYATLRLAAKAGLRVPSIRLIDVCGGHVLLSRRFDRFGSLPGDRTPRGDIRFVQGHATEGAREHRIPFVSALTLVGCDEMDSRSMSYADVAACMRKYCRRLLAYDGVAELFKRMIFNIFVSNNDDHLRNIGFLWDAELQGWRLSPVYDVLPQPSLASERFQHLGVGKSGRLATLDNALTRLDAFQLSMSLACDLIADVWEAVRQWRDAFDGFGIDLRESQKVASAYRHIDDIASQELRRRLP</sequence>
<dbReference type="RefSeq" id="WP_061167391.1">
    <property type="nucleotide sequence ID" value="NZ_FCOA02000005.1"/>
</dbReference>
<gene>
    <name evidence="5" type="ORF">AWB79_02135</name>
</gene>
<dbReference type="Proteomes" id="UP000054851">
    <property type="component" value="Unassembled WGS sequence"/>
</dbReference>
<dbReference type="AlphaFoldDB" id="A0A158AB12"/>
<proteinExistence type="inferred from homology"/>
<protein>
    <recommendedName>
        <fullName evidence="4">HipA-like C-terminal domain-containing protein</fullName>
    </recommendedName>
</protein>